<keyword evidence="2" id="KW-1185">Reference proteome</keyword>
<protein>
    <submittedName>
        <fullName evidence="1">Uncharacterized protein</fullName>
    </submittedName>
</protein>
<name>K6ZUF0_9ALTE</name>
<dbReference type="EMBL" id="BAER01000075">
    <property type="protein sequence ID" value="GAC33907.1"/>
    <property type="molecule type" value="Genomic_DNA"/>
</dbReference>
<evidence type="ECO:0000313" key="2">
    <source>
        <dbReference type="Proteomes" id="UP000006322"/>
    </source>
</evidence>
<dbReference type="RefSeq" id="WP_007105674.1">
    <property type="nucleotide sequence ID" value="NZ_BAER01000075.1"/>
</dbReference>
<reference evidence="2" key="1">
    <citation type="journal article" date="2014" name="Environ. Microbiol.">
        <title>Comparative genomics of the marine bacterial genus Glaciecola reveals the high degree of genomic diversity and genomic characteristic for cold adaptation.</title>
        <authorList>
            <person name="Qin Q.L."/>
            <person name="Xie B.B."/>
            <person name="Yu Y."/>
            <person name="Shu Y.L."/>
            <person name="Rong J.C."/>
            <person name="Zhang Y.J."/>
            <person name="Zhao D.L."/>
            <person name="Chen X.L."/>
            <person name="Zhang X.Y."/>
            <person name="Chen B."/>
            <person name="Zhou B.C."/>
            <person name="Zhang Y.Z."/>
        </authorList>
    </citation>
    <scope>NUCLEOTIDE SEQUENCE [LARGE SCALE GENOMIC DNA]</scope>
    <source>
        <strain evidence="2">LMG 21857</strain>
    </source>
</reference>
<proteinExistence type="predicted"/>
<dbReference type="Proteomes" id="UP000006322">
    <property type="component" value="Unassembled WGS sequence"/>
</dbReference>
<dbReference type="InterPro" id="IPR009057">
    <property type="entry name" value="Homeodomain-like_sf"/>
</dbReference>
<organism evidence="1 2">
    <name type="scientific">Paraglaciecola polaris LMG 21857</name>
    <dbReference type="NCBI Taxonomy" id="1129793"/>
    <lineage>
        <taxon>Bacteria</taxon>
        <taxon>Pseudomonadati</taxon>
        <taxon>Pseudomonadota</taxon>
        <taxon>Gammaproteobacteria</taxon>
        <taxon>Alteromonadales</taxon>
        <taxon>Alteromonadaceae</taxon>
        <taxon>Paraglaciecola</taxon>
    </lineage>
</organism>
<accession>K6ZUF0</accession>
<comment type="caution">
    <text evidence="1">The sequence shown here is derived from an EMBL/GenBank/DDBJ whole genome shotgun (WGS) entry which is preliminary data.</text>
</comment>
<dbReference type="STRING" id="1129793.GPLA_3014"/>
<sequence>MPIKTQLESNDITQYAPRERGLIRRDKIIQAATKVFVKSGYEAASLQEIVSIAGGVTGNPVSFIW</sequence>
<dbReference type="Gene3D" id="1.10.10.60">
    <property type="entry name" value="Homeodomain-like"/>
    <property type="match status" value="1"/>
</dbReference>
<dbReference type="SUPFAM" id="SSF46689">
    <property type="entry name" value="Homeodomain-like"/>
    <property type="match status" value="1"/>
</dbReference>
<dbReference type="AlphaFoldDB" id="K6ZUF0"/>
<evidence type="ECO:0000313" key="1">
    <source>
        <dbReference type="EMBL" id="GAC33907.1"/>
    </source>
</evidence>
<gene>
    <name evidence="1" type="ORF">GPLA_3014</name>
</gene>